<dbReference type="PANTHER" id="PTHR47050:SF2">
    <property type="entry name" value="TETRATRICOPEPTIDE REPEAT PROTEIN 24"/>
    <property type="match status" value="1"/>
</dbReference>
<protein>
    <submittedName>
        <fullName evidence="4">Tetratricopeptide repeat protein 24</fullName>
    </submittedName>
</protein>
<reference evidence="4" key="1">
    <citation type="submission" date="2025-08" db="UniProtKB">
        <authorList>
            <consortium name="RefSeq"/>
        </authorList>
    </citation>
    <scope>IDENTIFICATION</scope>
</reference>
<dbReference type="RefSeq" id="XP_014016536.2">
    <property type="nucleotide sequence ID" value="XM_014161061.2"/>
</dbReference>
<dbReference type="InterPro" id="IPR024812">
    <property type="entry name" value="TPR_24"/>
</dbReference>
<feature type="compositionally biased region" description="Polar residues" evidence="2">
    <location>
        <begin position="546"/>
        <end position="568"/>
    </location>
</feature>
<gene>
    <name evidence="4" type="primary">LOC106580236</name>
</gene>
<organism evidence="3 4">
    <name type="scientific">Salmo salar</name>
    <name type="common">Atlantic salmon</name>
    <dbReference type="NCBI Taxonomy" id="8030"/>
    <lineage>
        <taxon>Eukaryota</taxon>
        <taxon>Metazoa</taxon>
        <taxon>Chordata</taxon>
        <taxon>Craniata</taxon>
        <taxon>Vertebrata</taxon>
        <taxon>Euteleostomi</taxon>
        <taxon>Actinopterygii</taxon>
        <taxon>Neopterygii</taxon>
        <taxon>Teleostei</taxon>
        <taxon>Protacanthopterygii</taxon>
        <taxon>Salmoniformes</taxon>
        <taxon>Salmonidae</taxon>
        <taxon>Salmoninae</taxon>
        <taxon>Salmo</taxon>
    </lineage>
</organism>
<evidence type="ECO:0000256" key="2">
    <source>
        <dbReference type="SAM" id="MobiDB-lite"/>
    </source>
</evidence>
<evidence type="ECO:0000256" key="1">
    <source>
        <dbReference type="PROSITE-ProRule" id="PRU00339"/>
    </source>
</evidence>
<feature type="region of interest" description="Disordered" evidence="2">
    <location>
        <begin position="431"/>
        <end position="530"/>
    </location>
</feature>
<proteinExistence type="predicted"/>
<dbReference type="Pfam" id="PF14938">
    <property type="entry name" value="SNAP"/>
    <property type="match status" value="1"/>
</dbReference>
<dbReference type="InterPro" id="IPR011990">
    <property type="entry name" value="TPR-like_helical_dom_sf"/>
</dbReference>
<dbReference type="GeneID" id="106580236"/>
<dbReference type="STRING" id="8030.ENSSSAP00000042989"/>
<dbReference type="KEGG" id="sasa:106580236"/>
<name>A0A1S3NMU7_SALSA</name>
<dbReference type="InterPro" id="IPR019734">
    <property type="entry name" value="TPR_rpt"/>
</dbReference>
<evidence type="ECO:0000313" key="3">
    <source>
        <dbReference type="Proteomes" id="UP001652741"/>
    </source>
</evidence>
<feature type="compositionally biased region" description="Polar residues" evidence="2">
    <location>
        <begin position="521"/>
        <end position="530"/>
    </location>
</feature>
<dbReference type="AlphaFoldDB" id="A0A1S3NMU7"/>
<feature type="region of interest" description="Disordered" evidence="2">
    <location>
        <begin position="1"/>
        <end position="25"/>
    </location>
</feature>
<evidence type="ECO:0000313" key="4">
    <source>
        <dbReference type="RefSeq" id="XP_014016536.2"/>
    </source>
</evidence>
<dbReference type="Pfam" id="PF13424">
    <property type="entry name" value="TPR_12"/>
    <property type="match status" value="1"/>
</dbReference>
<dbReference type="SUPFAM" id="SSF48452">
    <property type="entry name" value="TPR-like"/>
    <property type="match status" value="2"/>
</dbReference>
<keyword evidence="3" id="KW-1185">Reference proteome</keyword>
<dbReference type="SMART" id="SM00028">
    <property type="entry name" value="TPR"/>
    <property type="match status" value="7"/>
</dbReference>
<feature type="repeat" description="TPR" evidence="1">
    <location>
        <begin position="237"/>
        <end position="270"/>
    </location>
</feature>
<accession>A0A1S3NMU7</accession>
<dbReference type="Pfam" id="PF13181">
    <property type="entry name" value="TPR_8"/>
    <property type="match status" value="1"/>
</dbReference>
<dbReference type="PANTHER" id="PTHR47050">
    <property type="entry name" value="TETRATRICOPEPTIDE REPEAT PROTEIN 24"/>
    <property type="match status" value="1"/>
</dbReference>
<sequence length="588" mass="64315">MASDSYPSHEGRKKKKKMSDGCVKSKDKEADVLKVQVDIEELTASGHIALKQGDCEEAISCFKKAFKASIELKETRVQQACAFNLGAAYVEVGKALKGLDILKRAQPGERGERVADLQFNLAVAHETLGNHGQAAGHYLQAAQLYRSQGDGASEGDTCMKMSHCHLLLKDWTQAAQSFQRAGESYRMAGKLDSAATAYKEAGSHMLQSDDFTMDDIITVLTDCLELSDNIKDPELLGKVYNDLGLSFSQLKLFQEAAGCYERALPLASTRPSMLAVVLQNLGAVHNTLSQYRQALDYHRQAASLHGSLGSRRAQGRCFSNLAFALSQLGEHEEAAENYLHALQAFKDTDDYKGQWQTCECLGEARFKLRDLERATLYYKQALGLLSKCKDSSSSVQERLVNKLSEALQHRLSLITPGKPQRCLGPRLHTQNRKAVLNGHRAKTEPQVSGAGSAEVSTGAPGKEEEAPGPDGEQAHTVTMGEAGDSQSPVTGSLTEQPGYLTVLPGANRNLNNHFEQPDPHYQNQDPSNHPVLTQQSEHLYEGIKPRTTQTNSETPLSESSEVSPTAASDNEETIPLLKKRKSQICTVM</sequence>
<dbReference type="PROSITE" id="PS50005">
    <property type="entry name" value="TPR"/>
    <property type="match status" value="1"/>
</dbReference>
<dbReference type="PaxDb" id="8030-ENSSSAP00000042989"/>
<dbReference type="Bgee" id="ENSSSAG00000045854">
    <property type="expression patterns" value="Expressed in semen and 21 other cell types or tissues"/>
</dbReference>
<dbReference type="Proteomes" id="UP001652741">
    <property type="component" value="Chromosome ssa02"/>
</dbReference>
<feature type="region of interest" description="Disordered" evidence="2">
    <location>
        <begin position="542"/>
        <end position="588"/>
    </location>
</feature>
<dbReference type="Gene3D" id="1.25.40.10">
    <property type="entry name" value="Tetratricopeptide repeat domain"/>
    <property type="match status" value="2"/>
</dbReference>
<feature type="compositionally biased region" description="Polar residues" evidence="2">
    <location>
        <begin position="484"/>
        <end position="495"/>
    </location>
</feature>
<keyword evidence="1" id="KW-0802">TPR repeat</keyword>